<dbReference type="SUPFAM" id="SSF47384">
    <property type="entry name" value="Homodimeric domain of signal transducing histidine kinase"/>
    <property type="match status" value="1"/>
</dbReference>
<dbReference type="InterPro" id="IPR013655">
    <property type="entry name" value="PAS_fold_3"/>
</dbReference>
<dbReference type="Pfam" id="PF01590">
    <property type="entry name" value="GAF"/>
    <property type="match status" value="1"/>
</dbReference>
<dbReference type="PANTHER" id="PTHR43065">
    <property type="entry name" value="SENSOR HISTIDINE KINASE"/>
    <property type="match status" value="1"/>
</dbReference>
<dbReference type="InterPro" id="IPR004358">
    <property type="entry name" value="Sig_transdc_His_kin-like_C"/>
</dbReference>
<dbReference type="SMART" id="SM00065">
    <property type="entry name" value="GAF"/>
    <property type="match status" value="1"/>
</dbReference>
<dbReference type="Pfam" id="PF08447">
    <property type="entry name" value="PAS_3"/>
    <property type="match status" value="1"/>
</dbReference>
<name>A0ABU5UG68_9CYAN</name>
<dbReference type="Proteomes" id="UP001302120">
    <property type="component" value="Unassembled WGS sequence"/>
</dbReference>
<feature type="coiled-coil region" evidence="6">
    <location>
        <begin position="403"/>
        <end position="430"/>
    </location>
</feature>
<dbReference type="InterPro" id="IPR005467">
    <property type="entry name" value="His_kinase_dom"/>
</dbReference>
<dbReference type="NCBIfam" id="TIGR00229">
    <property type="entry name" value="sensory_box"/>
    <property type="match status" value="1"/>
</dbReference>
<accession>A0ABU5UG68</accession>
<keyword evidence="10" id="KW-0067">ATP-binding</keyword>
<comment type="caution">
    <text evidence="10">The sequence shown here is derived from an EMBL/GenBank/DDBJ whole genome shotgun (WGS) entry which is preliminary data.</text>
</comment>
<evidence type="ECO:0000256" key="6">
    <source>
        <dbReference type="SAM" id="Coils"/>
    </source>
</evidence>
<dbReference type="Gene3D" id="3.30.450.20">
    <property type="entry name" value="PAS domain"/>
    <property type="match status" value="1"/>
</dbReference>
<keyword evidence="5" id="KW-0902">Two-component regulatory system</keyword>
<evidence type="ECO:0000259" key="8">
    <source>
        <dbReference type="PROSITE" id="PS50112"/>
    </source>
</evidence>
<dbReference type="RefSeq" id="WP_323196848.1">
    <property type="nucleotide sequence ID" value="NZ_JAYGHG010000024.1"/>
</dbReference>
<evidence type="ECO:0000256" key="5">
    <source>
        <dbReference type="ARBA" id="ARBA00023012"/>
    </source>
</evidence>
<evidence type="ECO:0000259" key="9">
    <source>
        <dbReference type="PROSITE" id="PS50113"/>
    </source>
</evidence>
<dbReference type="Gene3D" id="1.10.287.130">
    <property type="match status" value="1"/>
</dbReference>
<feature type="coiled-coil region" evidence="6">
    <location>
        <begin position="62"/>
        <end position="99"/>
    </location>
</feature>
<dbReference type="SUPFAM" id="SSF55874">
    <property type="entry name" value="ATPase domain of HSP90 chaperone/DNA topoisomerase II/histidine kinase"/>
    <property type="match status" value="1"/>
</dbReference>
<evidence type="ECO:0000313" key="10">
    <source>
        <dbReference type="EMBL" id="MEA5582533.1"/>
    </source>
</evidence>
<dbReference type="CDD" id="cd00082">
    <property type="entry name" value="HisKA"/>
    <property type="match status" value="1"/>
</dbReference>
<feature type="domain" description="PAS" evidence="8">
    <location>
        <begin position="270"/>
        <end position="311"/>
    </location>
</feature>
<gene>
    <name evidence="10" type="ORF">VB620_14430</name>
</gene>
<dbReference type="Gene3D" id="3.30.450.40">
    <property type="match status" value="1"/>
</dbReference>
<dbReference type="InterPro" id="IPR000700">
    <property type="entry name" value="PAS-assoc_C"/>
</dbReference>
<dbReference type="EMBL" id="JAYGHG010000024">
    <property type="protein sequence ID" value="MEA5582533.1"/>
    <property type="molecule type" value="Genomic_DNA"/>
</dbReference>
<dbReference type="InterPro" id="IPR003594">
    <property type="entry name" value="HATPase_dom"/>
</dbReference>
<proteinExistence type="predicted"/>
<keyword evidence="11" id="KW-1185">Reference proteome</keyword>
<keyword evidence="3" id="KW-0597">Phosphoprotein</keyword>
<evidence type="ECO:0000256" key="2">
    <source>
        <dbReference type="ARBA" id="ARBA00012438"/>
    </source>
</evidence>
<comment type="catalytic activity">
    <reaction evidence="1">
        <text>ATP + protein L-histidine = ADP + protein N-phospho-L-histidine.</text>
        <dbReference type="EC" id="2.7.13.3"/>
    </reaction>
</comment>
<keyword evidence="6" id="KW-0175">Coiled coil</keyword>
<dbReference type="PROSITE" id="PS50113">
    <property type="entry name" value="PAC"/>
    <property type="match status" value="1"/>
</dbReference>
<sequence>MEFLNQVSTSNILPNVPEDFQLFLRNILVEFKDNIDINKNEDLEIYLQKINRKIDEEIQSQTAILNQKINQLQLDIDAHKQAEETRKQTEKSFRRHNQALQQLVQSESIQYDEFPNSIKYVTEVATLGLDVDRVSVWLYTEDYSKIQCADLYERPSTSHSHGWELSVCDYPRYFQALKEQQVIAVVDVHQDPRTSEFSASYTGPLGITSMLDVRIWSRGKVIGVVCCENLGSQRQWTLEEENFISSITEFVRLVIESSDRKSVEAALAVSQNQFRLVVEQTGQLIYVYDLADTCIHWAGAIEEITGYTADEWGKFDLATWEAHIQPQDRSRVLAMWSSVREKTNQYHIEYRLRKKDGSYIYVEDRGKFFVNYITGTGCIAGTMSNVSDRKKAEEALRKSEYQFRQQTQTLQKALEELQITQAQMIQSEKMSSLGQLVAGVAHEINNPVNFIYGNITPANDYIQDLLKILRLYQEYYPQPVPVIQEISQAIDIEFLIEDLPKLLSSMEMGAERIRQIVLSLRNFSRLDEAEYKQVDIHEGIDSSLLILKSRLKEKPKHPGIQVIKNYGELPLVECYAGQLNQVFINILTNAIDVLEERDQKRSYQEIEQSPSIIQISTQMLNDQVIMIRISDNGMGIPEKIKNLIFNPFFTTKPTGKGTGMGMSISYQIISKNHGGKFYYVSSVGKGTEFIIEIPLKQQFNLQIPTGG</sequence>
<dbReference type="PRINTS" id="PR00344">
    <property type="entry name" value="BCTRLSENSOR"/>
</dbReference>
<dbReference type="InterPro" id="IPR003018">
    <property type="entry name" value="GAF"/>
</dbReference>
<evidence type="ECO:0000256" key="4">
    <source>
        <dbReference type="ARBA" id="ARBA00022777"/>
    </source>
</evidence>
<keyword evidence="4" id="KW-0418">Kinase</keyword>
<dbReference type="InterPro" id="IPR036097">
    <property type="entry name" value="HisK_dim/P_sf"/>
</dbReference>
<dbReference type="InterPro" id="IPR029016">
    <property type="entry name" value="GAF-like_dom_sf"/>
</dbReference>
<protein>
    <recommendedName>
        <fullName evidence="2">histidine kinase</fullName>
        <ecNumber evidence="2">2.7.13.3</ecNumber>
    </recommendedName>
</protein>
<keyword evidence="4" id="KW-0808">Transferase</keyword>
<evidence type="ECO:0000256" key="3">
    <source>
        <dbReference type="ARBA" id="ARBA00022553"/>
    </source>
</evidence>
<dbReference type="Gene3D" id="3.30.565.10">
    <property type="entry name" value="Histidine kinase-like ATPase, C-terminal domain"/>
    <property type="match status" value="1"/>
</dbReference>
<evidence type="ECO:0000313" key="11">
    <source>
        <dbReference type="Proteomes" id="UP001302120"/>
    </source>
</evidence>
<dbReference type="EC" id="2.7.13.3" evidence="2"/>
<dbReference type="SMART" id="SM00387">
    <property type="entry name" value="HATPase_c"/>
    <property type="match status" value="1"/>
</dbReference>
<dbReference type="InterPro" id="IPR000014">
    <property type="entry name" value="PAS"/>
</dbReference>
<evidence type="ECO:0000256" key="1">
    <source>
        <dbReference type="ARBA" id="ARBA00000085"/>
    </source>
</evidence>
<dbReference type="SUPFAM" id="SSF55785">
    <property type="entry name" value="PYP-like sensor domain (PAS domain)"/>
    <property type="match status" value="1"/>
</dbReference>
<reference evidence="10 11" key="1">
    <citation type="submission" date="2023-12" db="EMBL/GenBank/DDBJ databases">
        <title>Baltic Sea Cyanobacteria.</title>
        <authorList>
            <person name="Delbaje E."/>
            <person name="Fewer D.P."/>
            <person name="Shishido T.K."/>
        </authorList>
    </citation>
    <scope>NUCLEOTIDE SEQUENCE [LARGE SCALE GENOMIC DNA]</scope>
    <source>
        <strain evidence="10 11">UHCC-0300</strain>
    </source>
</reference>
<dbReference type="InterPro" id="IPR003661">
    <property type="entry name" value="HisK_dim/P_dom"/>
</dbReference>
<feature type="domain" description="PAC" evidence="9">
    <location>
        <begin position="346"/>
        <end position="398"/>
    </location>
</feature>
<evidence type="ECO:0000259" key="7">
    <source>
        <dbReference type="PROSITE" id="PS50109"/>
    </source>
</evidence>
<dbReference type="PROSITE" id="PS50112">
    <property type="entry name" value="PAS"/>
    <property type="match status" value="1"/>
</dbReference>
<keyword evidence="10" id="KW-0547">Nucleotide-binding</keyword>
<feature type="domain" description="Histidine kinase" evidence="7">
    <location>
        <begin position="439"/>
        <end position="697"/>
    </location>
</feature>
<dbReference type="InterPro" id="IPR035965">
    <property type="entry name" value="PAS-like_dom_sf"/>
</dbReference>
<dbReference type="PROSITE" id="PS50109">
    <property type="entry name" value="HIS_KIN"/>
    <property type="match status" value="1"/>
</dbReference>
<dbReference type="SUPFAM" id="SSF55781">
    <property type="entry name" value="GAF domain-like"/>
    <property type="match status" value="1"/>
</dbReference>
<dbReference type="InterPro" id="IPR036890">
    <property type="entry name" value="HATPase_C_sf"/>
</dbReference>
<organism evidence="10 11">
    <name type="scientific">Nodularia harveyana UHCC-0300</name>
    <dbReference type="NCBI Taxonomy" id="2974287"/>
    <lineage>
        <taxon>Bacteria</taxon>
        <taxon>Bacillati</taxon>
        <taxon>Cyanobacteriota</taxon>
        <taxon>Cyanophyceae</taxon>
        <taxon>Nostocales</taxon>
        <taxon>Nodulariaceae</taxon>
        <taxon>Nodularia</taxon>
    </lineage>
</organism>
<dbReference type="PANTHER" id="PTHR43065:SF50">
    <property type="entry name" value="HISTIDINE KINASE"/>
    <property type="match status" value="1"/>
</dbReference>
<dbReference type="GO" id="GO:0005524">
    <property type="term" value="F:ATP binding"/>
    <property type="evidence" value="ECO:0007669"/>
    <property type="project" value="UniProtKB-KW"/>
</dbReference>
<dbReference type="CDD" id="cd00130">
    <property type="entry name" value="PAS"/>
    <property type="match status" value="1"/>
</dbReference>
<dbReference type="Pfam" id="PF02518">
    <property type="entry name" value="HATPase_c"/>
    <property type="match status" value="1"/>
</dbReference>